<dbReference type="GeneID" id="113072669"/>
<reference evidence="4" key="1">
    <citation type="submission" date="2025-08" db="UniProtKB">
        <authorList>
            <consortium name="RefSeq"/>
        </authorList>
    </citation>
    <scope>IDENTIFICATION</scope>
    <source>
        <strain evidence="4">Wakin</strain>
        <tissue evidence="4">Muscle</tissue>
    </source>
</reference>
<dbReference type="OrthoDB" id="5919166at2759"/>
<dbReference type="AlphaFoldDB" id="A0A6P6MXS7"/>
<evidence type="ECO:0000256" key="1">
    <source>
        <dbReference type="SAM" id="MobiDB-lite"/>
    </source>
</evidence>
<sequence>MHTDQSWEDLSCTQSPCAFTGPVRQAAGSSFSQYDVLGGSWHRSAGGKVDASPANPTWPPEFQPGVPWKGIQSPEPEPDPYMSPAGLMGSSVLSHTEHHLLQDNTAKYSELKSSWPPEPIGHGKSCGPIGTPSHLPRPPPGLPSQKQPWSGEGPWMPRTWGGGASPVESPFKTGTANTHSHIQM</sequence>
<dbReference type="PANTHER" id="PTHR13020:SF32">
    <property type="entry name" value="TRINUCLEOTIDE REPEAT-CONTAINING GENE 6B PROTEIN"/>
    <property type="match status" value="1"/>
</dbReference>
<evidence type="ECO:0000259" key="2">
    <source>
        <dbReference type="Pfam" id="PF16608"/>
    </source>
</evidence>
<accession>A0A6P6MXS7</accession>
<feature type="domain" description="TNRC6 PABC binding" evidence="2">
    <location>
        <begin position="29"/>
        <end position="94"/>
    </location>
</feature>
<dbReference type="KEGG" id="caua:113072669"/>
<dbReference type="Pfam" id="PF16608">
    <property type="entry name" value="TNRC6-PABC_bdg"/>
    <property type="match status" value="1"/>
</dbReference>
<dbReference type="PANTHER" id="PTHR13020">
    <property type="entry name" value="TRINUCLEOTIDE REPEAT-CONTAINING GENE 6"/>
    <property type="match status" value="1"/>
</dbReference>
<dbReference type="InterPro" id="IPR052068">
    <property type="entry name" value="GW182_domain"/>
</dbReference>
<organism evidence="3 4">
    <name type="scientific">Carassius auratus</name>
    <name type="common">Goldfish</name>
    <dbReference type="NCBI Taxonomy" id="7957"/>
    <lineage>
        <taxon>Eukaryota</taxon>
        <taxon>Metazoa</taxon>
        <taxon>Chordata</taxon>
        <taxon>Craniata</taxon>
        <taxon>Vertebrata</taxon>
        <taxon>Euteleostomi</taxon>
        <taxon>Actinopterygii</taxon>
        <taxon>Neopterygii</taxon>
        <taxon>Teleostei</taxon>
        <taxon>Ostariophysi</taxon>
        <taxon>Cypriniformes</taxon>
        <taxon>Cyprinidae</taxon>
        <taxon>Cyprininae</taxon>
        <taxon>Carassius</taxon>
    </lineage>
</organism>
<dbReference type="RefSeq" id="XP_026101427.1">
    <property type="nucleotide sequence ID" value="XM_026245642.1"/>
</dbReference>
<gene>
    <name evidence="4" type="primary">LOC113072669</name>
</gene>
<dbReference type="GO" id="GO:0035195">
    <property type="term" value="P:miRNA-mediated post-transcriptional gene silencing"/>
    <property type="evidence" value="ECO:0007669"/>
    <property type="project" value="TreeGrafter"/>
</dbReference>
<dbReference type="InterPro" id="IPR032226">
    <property type="entry name" value="TNRC6_PABC-bd"/>
</dbReference>
<keyword evidence="3" id="KW-1185">Reference proteome</keyword>
<dbReference type="GO" id="GO:0005654">
    <property type="term" value="C:nucleoplasm"/>
    <property type="evidence" value="ECO:0007669"/>
    <property type="project" value="TreeGrafter"/>
</dbReference>
<name>A0A6P6MXS7_CARAU</name>
<dbReference type="Proteomes" id="UP000515129">
    <property type="component" value="Unplaced"/>
</dbReference>
<proteinExistence type="predicted"/>
<dbReference type="GO" id="GO:0000932">
    <property type="term" value="C:P-body"/>
    <property type="evidence" value="ECO:0007669"/>
    <property type="project" value="TreeGrafter"/>
</dbReference>
<protein>
    <submittedName>
        <fullName evidence="4">Trinucleotide repeat-containing gene 6B protein-like</fullName>
    </submittedName>
</protein>
<evidence type="ECO:0000313" key="3">
    <source>
        <dbReference type="Proteomes" id="UP000515129"/>
    </source>
</evidence>
<feature type="region of interest" description="Disordered" evidence="1">
    <location>
        <begin position="122"/>
        <end position="184"/>
    </location>
</feature>
<dbReference type="GO" id="GO:0060213">
    <property type="term" value="P:positive regulation of nuclear-transcribed mRNA poly(A) tail shortening"/>
    <property type="evidence" value="ECO:0007669"/>
    <property type="project" value="TreeGrafter"/>
</dbReference>
<evidence type="ECO:0000313" key="4">
    <source>
        <dbReference type="RefSeq" id="XP_026101427.1"/>
    </source>
</evidence>
<feature type="compositionally biased region" description="Polar residues" evidence="1">
    <location>
        <begin position="172"/>
        <end position="184"/>
    </location>
</feature>